<feature type="domain" description="Ionotropic glutamate receptor C-terminal" evidence="20">
    <location>
        <begin position="395"/>
        <end position="736"/>
    </location>
</feature>
<gene>
    <name evidence="21" type="ORF">C1H46_028942</name>
</gene>
<proteinExistence type="inferred from homology"/>
<dbReference type="FunFam" id="3.40.50.2300:FF:000081">
    <property type="entry name" value="Glutamate receptor"/>
    <property type="match status" value="1"/>
</dbReference>
<dbReference type="SMART" id="SM00079">
    <property type="entry name" value="PBPe"/>
    <property type="match status" value="1"/>
</dbReference>
<dbReference type="InterPro" id="IPR017103">
    <property type="entry name" value="Iontropic_Glu_rcpt_pln"/>
</dbReference>
<feature type="disulfide bond" evidence="16">
    <location>
        <begin position="680"/>
        <end position="740"/>
    </location>
</feature>
<comment type="subunit">
    <text evidence="3">May form heteromers.</text>
</comment>
<dbReference type="InterPro" id="IPR001320">
    <property type="entry name" value="Iontro_rcpt_C"/>
</dbReference>
<name>A0A540LG68_MALBA</name>
<evidence type="ECO:0000256" key="5">
    <source>
        <dbReference type="ARBA" id="ARBA00022692"/>
    </source>
</evidence>
<dbReference type="PANTHER" id="PTHR34836">
    <property type="entry name" value="OS06G0188250 PROTEIN"/>
    <property type="match status" value="1"/>
</dbReference>
<evidence type="ECO:0000256" key="2">
    <source>
        <dbReference type="ARBA" id="ARBA00008685"/>
    </source>
</evidence>
<evidence type="ECO:0000256" key="12">
    <source>
        <dbReference type="ARBA" id="ARBA00023286"/>
    </source>
</evidence>
<evidence type="ECO:0000256" key="18">
    <source>
        <dbReference type="SAM" id="Phobius"/>
    </source>
</evidence>
<keyword evidence="10 15" id="KW-0675">Receptor</keyword>
<dbReference type="AlphaFoldDB" id="A0A540LG68"/>
<evidence type="ECO:0000256" key="16">
    <source>
        <dbReference type="PIRSR" id="PIRSR037090-50"/>
    </source>
</evidence>
<dbReference type="Gene3D" id="3.40.190.10">
    <property type="entry name" value="Periplasmic binding protein-like II"/>
    <property type="match status" value="2"/>
</dbReference>
<keyword evidence="16" id="KW-1015">Disulfide bond</keyword>
<dbReference type="CDD" id="cd13686">
    <property type="entry name" value="GluR_Plant"/>
    <property type="match status" value="1"/>
</dbReference>
<dbReference type="PIRSF" id="PIRSF037090">
    <property type="entry name" value="Iontro_Glu-like_rcpt_pln"/>
    <property type="match status" value="1"/>
</dbReference>
<evidence type="ECO:0000313" key="22">
    <source>
        <dbReference type="Proteomes" id="UP000315295"/>
    </source>
</evidence>
<evidence type="ECO:0000256" key="14">
    <source>
        <dbReference type="ARBA" id="ARBA00049638"/>
    </source>
</evidence>
<keyword evidence="13 15" id="KW-0407">Ion channel</keyword>
<dbReference type="FunFam" id="1.10.287.70:FF:000037">
    <property type="entry name" value="Glutamate receptor"/>
    <property type="match status" value="1"/>
</dbReference>
<reference evidence="21 22" key="1">
    <citation type="journal article" date="2019" name="G3 (Bethesda)">
        <title>Sequencing of a Wild Apple (Malus baccata) Genome Unravels the Differences Between Cultivated and Wild Apple Species Regarding Disease Resistance and Cold Tolerance.</title>
        <authorList>
            <person name="Chen X."/>
        </authorList>
    </citation>
    <scope>NUCLEOTIDE SEQUENCE [LARGE SCALE GENOMIC DNA]</scope>
    <source>
        <strain evidence="22">cv. Shandingzi</strain>
        <tissue evidence="21">Leaves</tissue>
    </source>
</reference>
<dbReference type="SUPFAM" id="SSF81324">
    <property type="entry name" value="Voltage-gated potassium channels"/>
    <property type="match status" value="1"/>
</dbReference>
<evidence type="ECO:0000256" key="17">
    <source>
        <dbReference type="SAM" id="MobiDB-lite"/>
    </source>
</evidence>
<evidence type="ECO:0000256" key="13">
    <source>
        <dbReference type="ARBA" id="ARBA00023303"/>
    </source>
</evidence>
<dbReference type="Gene3D" id="3.40.50.2300">
    <property type="match status" value="1"/>
</dbReference>
<keyword evidence="5 18" id="KW-0812">Transmembrane</keyword>
<accession>A0A540LG68</accession>
<feature type="compositionally biased region" description="Low complexity" evidence="17">
    <location>
        <begin position="834"/>
        <end position="850"/>
    </location>
</feature>
<keyword evidence="11" id="KW-0325">Glycoprotein</keyword>
<evidence type="ECO:0000256" key="10">
    <source>
        <dbReference type="ARBA" id="ARBA00023170"/>
    </source>
</evidence>
<feature type="transmembrane region" description="Helical" evidence="18">
    <location>
        <begin position="757"/>
        <end position="781"/>
    </location>
</feature>
<dbReference type="InterPro" id="IPR015683">
    <property type="entry name" value="Ionotropic_Glu_rcpt"/>
</dbReference>
<dbReference type="InterPro" id="IPR019594">
    <property type="entry name" value="Glu/Gly-bd"/>
</dbReference>
<feature type="transmembrane region" description="Helical" evidence="18">
    <location>
        <begin position="524"/>
        <end position="544"/>
    </location>
</feature>
<evidence type="ECO:0000256" key="19">
    <source>
        <dbReference type="SAM" id="SignalP"/>
    </source>
</evidence>
<dbReference type="Proteomes" id="UP000315295">
    <property type="component" value="Unassembled WGS sequence"/>
</dbReference>
<evidence type="ECO:0000256" key="8">
    <source>
        <dbReference type="ARBA" id="ARBA00023065"/>
    </source>
</evidence>
<comment type="subcellular location">
    <subcellularLocation>
        <location evidence="1">Membrane</location>
        <topology evidence="1">Multi-pass membrane protein</topology>
    </subcellularLocation>
</comment>
<keyword evidence="8 15" id="KW-0406">Ion transport</keyword>
<dbReference type="Pfam" id="PF00060">
    <property type="entry name" value="Lig_chan"/>
    <property type="match status" value="1"/>
</dbReference>
<comment type="function">
    <text evidence="15">Glutamate-gated receptor that probably acts as non-selective cation channel.</text>
</comment>
<keyword evidence="22" id="KW-1185">Reference proteome</keyword>
<dbReference type="CDD" id="cd19990">
    <property type="entry name" value="PBP1_GABAb_receptor_plant"/>
    <property type="match status" value="1"/>
</dbReference>
<sequence>MTKNPMIKPFFLFFLFFRIFFVGAQNTTLIPVHVGVVLDLDTGFGKVEMSCIDMALADFYASHAGYKTRLVLHKRDSAEDVVVAATAALDLIKNEKVQAIIGLESSMQASFVIELGDKAQVRIISFSATSHSLHGSYFFRIAQNDSSQVKAISSIIQAFGWTEIVPISIDNEFGKGVIPYLTTALQAVGARVPYWSFIPSIATDEEIVAELRKLMSMRTRVFIVHMSPCLGSQFFSKAKDFGMMDKGYVWIMTNGMTNSFISSSSSVDIENMQGVLGLKTYVPITKELESFRARWQTKFRQDNPTIPSVKLDVFGLWAYDAAWALAIAVEKIVNVNGNGERGIGYWTTKTGLVRNIKSNRNTSRHSNSKANLGPIIWPGDTTSVPRGWQISTNGSLKVLVPVKLMYDELVNVTYDSRTGTNNVIGYCIDVFNAVIKALPYTVPFEFHPFAKPNGESAGSYNDMVNQVALGNYDAVVGDITIRANRSLYVDFTLPYTEAGVSMVVPVKGNNGAKNTWVFLKPLTWDLWVTSCCFFIFIGFVVWFLEHPKNKDFQGHPHHQIGTSFWFSFSTMFFVHRELVLSNLARFVVIVWCFVVLILTQSYTASLTSILTVQQLQPTVTDVNTLIKNGDKQVGFHDDKLRAYYSKEELHKLLQDGNENGGISAAFDETPYMKLFVATYCSKYTIVEPTFKLTFKTDGFAFVFQEDSLLTRDFSNAITKVHEGDQMKAIEDKWFKKNGSCSNSDTVGSSNTLSLDSFWGLFIVAGVVSSLAILIFTATFLYEHSHILTRTNTEASFWTRIHEILRVYYGKDLTSDISRKSTLQDSDHGIAVAESSPNSSYPPRSSSSSPDPTGPHIVHQELVGTLNSSVHGGDLSPNGRATQDSSTHEYGIELTSSPSGER</sequence>
<evidence type="ECO:0000256" key="9">
    <source>
        <dbReference type="ARBA" id="ARBA00023136"/>
    </source>
</evidence>
<dbReference type="InterPro" id="IPR028082">
    <property type="entry name" value="Peripla_BP_I"/>
</dbReference>
<dbReference type="InterPro" id="IPR044440">
    <property type="entry name" value="GABAb_receptor_plant_PBP1"/>
</dbReference>
<comment type="caution">
    <text evidence="21">The sequence shown here is derived from an EMBL/GenBank/DDBJ whole genome shotgun (WGS) entry which is preliminary data.</text>
</comment>
<keyword evidence="12 15" id="KW-1071">Ligand-gated ion channel</keyword>
<evidence type="ECO:0000256" key="6">
    <source>
        <dbReference type="ARBA" id="ARBA00022729"/>
    </source>
</evidence>
<evidence type="ECO:0000313" key="21">
    <source>
        <dbReference type="EMBL" id="TQD85475.1"/>
    </source>
</evidence>
<dbReference type="Pfam" id="PF01094">
    <property type="entry name" value="ANF_receptor"/>
    <property type="match status" value="1"/>
</dbReference>
<comment type="function">
    <text evidence="14">Glutamate-gated receptor that probably acts as a non-selective cation channel. May be involved in light-signal transduction and calcium homeostasis via the regulation of calcium influx into cells.</text>
</comment>
<keyword evidence="4 15" id="KW-0813">Transport</keyword>
<dbReference type="PANTHER" id="PTHR34836:SF1">
    <property type="entry name" value="OS09G0428600 PROTEIN"/>
    <property type="match status" value="1"/>
</dbReference>
<dbReference type="Gene3D" id="1.10.287.70">
    <property type="match status" value="1"/>
</dbReference>
<dbReference type="SUPFAM" id="SSF53850">
    <property type="entry name" value="Periplasmic binding protein-like II"/>
    <property type="match status" value="1"/>
</dbReference>
<feature type="chain" id="PRO_5022107792" description="Glutamate receptor" evidence="19">
    <location>
        <begin position="25"/>
        <end position="901"/>
    </location>
</feature>
<feature type="region of interest" description="Disordered" evidence="17">
    <location>
        <begin position="831"/>
        <end position="901"/>
    </location>
</feature>
<dbReference type="InterPro" id="IPR001828">
    <property type="entry name" value="ANF_lig-bd_rcpt"/>
</dbReference>
<keyword evidence="7 18" id="KW-1133">Transmembrane helix</keyword>
<evidence type="ECO:0000256" key="11">
    <source>
        <dbReference type="ARBA" id="ARBA00023180"/>
    </source>
</evidence>
<dbReference type="GO" id="GO:0015276">
    <property type="term" value="F:ligand-gated monoatomic ion channel activity"/>
    <property type="evidence" value="ECO:0007669"/>
    <property type="project" value="InterPro"/>
</dbReference>
<dbReference type="EMBL" id="VIEB01000595">
    <property type="protein sequence ID" value="TQD85475.1"/>
    <property type="molecule type" value="Genomic_DNA"/>
</dbReference>
<dbReference type="GO" id="GO:0016020">
    <property type="term" value="C:membrane"/>
    <property type="evidence" value="ECO:0007669"/>
    <property type="project" value="UniProtKB-SubCell"/>
</dbReference>
<protein>
    <recommendedName>
        <fullName evidence="15">Glutamate receptor</fullName>
    </recommendedName>
</protein>
<evidence type="ECO:0000256" key="15">
    <source>
        <dbReference type="PIRNR" id="PIRNR037090"/>
    </source>
</evidence>
<feature type="transmembrane region" description="Helical" evidence="18">
    <location>
        <begin position="578"/>
        <end position="598"/>
    </location>
</feature>
<evidence type="ECO:0000256" key="3">
    <source>
        <dbReference type="ARBA" id="ARBA00011095"/>
    </source>
</evidence>
<dbReference type="Pfam" id="PF10613">
    <property type="entry name" value="Lig_chan-Glu_bd"/>
    <property type="match status" value="1"/>
</dbReference>
<evidence type="ECO:0000256" key="1">
    <source>
        <dbReference type="ARBA" id="ARBA00004141"/>
    </source>
</evidence>
<evidence type="ECO:0000256" key="4">
    <source>
        <dbReference type="ARBA" id="ARBA00022448"/>
    </source>
</evidence>
<dbReference type="FunFam" id="3.40.190.10:FF:000103">
    <property type="entry name" value="Glutamate receptor"/>
    <property type="match status" value="1"/>
</dbReference>
<keyword evidence="6 19" id="KW-0732">Signal</keyword>
<dbReference type="SUPFAM" id="SSF53822">
    <property type="entry name" value="Periplasmic binding protein-like I"/>
    <property type="match status" value="1"/>
</dbReference>
<evidence type="ECO:0000256" key="7">
    <source>
        <dbReference type="ARBA" id="ARBA00022989"/>
    </source>
</evidence>
<feature type="signal peptide" evidence="19">
    <location>
        <begin position="1"/>
        <end position="24"/>
    </location>
</feature>
<keyword evidence="9 15" id="KW-0472">Membrane</keyword>
<evidence type="ECO:0000259" key="20">
    <source>
        <dbReference type="SMART" id="SM00079"/>
    </source>
</evidence>
<organism evidence="21 22">
    <name type="scientific">Malus baccata</name>
    <name type="common">Siberian crab apple</name>
    <name type="synonym">Pyrus baccata</name>
    <dbReference type="NCBI Taxonomy" id="106549"/>
    <lineage>
        <taxon>Eukaryota</taxon>
        <taxon>Viridiplantae</taxon>
        <taxon>Streptophyta</taxon>
        <taxon>Embryophyta</taxon>
        <taxon>Tracheophyta</taxon>
        <taxon>Spermatophyta</taxon>
        <taxon>Magnoliopsida</taxon>
        <taxon>eudicotyledons</taxon>
        <taxon>Gunneridae</taxon>
        <taxon>Pentapetalae</taxon>
        <taxon>rosids</taxon>
        <taxon>fabids</taxon>
        <taxon>Rosales</taxon>
        <taxon>Rosaceae</taxon>
        <taxon>Amygdaloideae</taxon>
        <taxon>Maleae</taxon>
        <taxon>Malus</taxon>
    </lineage>
</organism>
<comment type="similarity">
    <text evidence="2 15">Belongs to the glutamate-gated ion channel (TC 1.A.10.1) family.</text>
</comment>